<feature type="transmembrane region" description="Helical" evidence="5">
    <location>
        <begin position="79"/>
        <end position="99"/>
    </location>
</feature>
<evidence type="ECO:0000259" key="6">
    <source>
        <dbReference type="PROSITE" id="PS50850"/>
    </source>
</evidence>
<evidence type="ECO:0000313" key="7">
    <source>
        <dbReference type="EMBL" id="RNI17890.1"/>
    </source>
</evidence>
<reference evidence="7 8" key="1">
    <citation type="submission" date="2018-11" db="EMBL/GenBank/DDBJ databases">
        <title>Draft genome of Simplicispira Flexivirga sp. BO-16.</title>
        <authorList>
            <person name="Im W.T."/>
        </authorList>
    </citation>
    <scope>NUCLEOTIDE SEQUENCE [LARGE SCALE GENOMIC DNA]</scope>
    <source>
        <strain evidence="7 8">BO-16</strain>
    </source>
</reference>
<feature type="transmembrane region" description="Helical" evidence="5">
    <location>
        <begin position="250"/>
        <end position="269"/>
    </location>
</feature>
<sequence>MLSPYRSLLAVPGARRFLIGSVVGRLGGAMFGVAVVAMISGRRGSFSLAGAVSAGGLVVLALTASPIGRLVDRFGQRRVAVPLAVWAVVWDVAVVVASMLDAPAWVLFATYGLSAIVTETASLSRTRWAYLLAGQPDRLHTAMSLEQVLDECAFVVGPVIAILLATSVLPEAGFIAAALLYVVGSLVFVSARDSEPKPHPHRAADGRGVARNPAVVVVAIVMVLTGGVFGSNEVVTLAFCGEHGHKDLSGVVLALFALGSGTSAVIFGARELGGSLARALSLGTAAMCVLEVPVLLAHNLVVLAAVLLVAGLATAPTLITSMKLSQLLVPAHQVNESVGLVFTGVVIGVAAGSAIGGSVVQRWGADTAYLVPVVSAAGAALLAALAFPLLRRASPAASQ</sequence>
<dbReference type="EMBL" id="RJJQ01000027">
    <property type="protein sequence ID" value="RNI17890.1"/>
    <property type="molecule type" value="Genomic_DNA"/>
</dbReference>
<evidence type="ECO:0000256" key="1">
    <source>
        <dbReference type="ARBA" id="ARBA00004651"/>
    </source>
</evidence>
<dbReference type="InterPro" id="IPR036259">
    <property type="entry name" value="MFS_trans_sf"/>
</dbReference>
<keyword evidence="3 5" id="KW-1133">Transmembrane helix</keyword>
<evidence type="ECO:0000256" key="3">
    <source>
        <dbReference type="ARBA" id="ARBA00022989"/>
    </source>
</evidence>
<dbReference type="OrthoDB" id="9180256at2"/>
<feature type="domain" description="Major facilitator superfamily (MFS) profile" evidence="6">
    <location>
        <begin position="214"/>
        <end position="399"/>
    </location>
</feature>
<comment type="caution">
    <text evidence="7">The sequence shown here is derived from an EMBL/GenBank/DDBJ whole genome shotgun (WGS) entry which is preliminary data.</text>
</comment>
<feature type="transmembrane region" description="Helical" evidence="5">
    <location>
        <begin position="46"/>
        <end position="67"/>
    </location>
</feature>
<dbReference type="AlphaFoldDB" id="A0A3M9LX43"/>
<evidence type="ECO:0000313" key="8">
    <source>
        <dbReference type="Proteomes" id="UP000271678"/>
    </source>
</evidence>
<dbReference type="InterPro" id="IPR020846">
    <property type="entry name" value="MFS_dom"/>
</dbReference>
<name>A0A3M9LX43_9MICO</name>
<dbReference type="InterPro" id="IPR011701">
    <property type="entry name" value="MFS"/>
</dbReference>
<feature type="transmembrane region" description="Helical" evidence="5">
    <location>
        <begin position="300"/>
        <end position="319"/>
    </location>
</feature>
<evidence type="ECO:0000256" key="4">
    <source>
        <dbReference type="ARBA" id="ARBA00023136"/>
    </source>
</evidence>
<dbReference type="Gene3D" id="1.20.1250.20">
    <property type="entry name" value="MFS general substrate transporter like domains"/>
    <property type="match status" value="1"/>
</dbReference>
<accession>A0A3M9LX43</accession>
<dbReference type="PANTHER" id="PTHR23542:SF1">
    <property type="entry name" value="MAJOR FACILITATOR SUPERFAMILY (MFS) PROFILE DOMAIN-CONTAINING PROTEIN"/>
    <property type="match status" value="1"/>
</dbReference>
<evidence type="ECO:0000256" key="5">
    <source>
        <dbReference type="SAM" id="Phobius"/>
    </source>
</evidence>
<dbReference type="RefSeq" id="WP_123273047.1">
    <property type="nucleotide sequence ID" value="NZ_RJJQ01000027.1"/>
</dbReference>
<keyword evidence="4 5" id="KW-0472">Membrane</keyword>
<feature type="transmembrane region" description="Helical" evidence="5">
    <location>
        <begin position="148"/>
        <end position="166"/>
    </location>
</feature>
<feature type="transmembrane region" description="Helical" evidence="5">
    <location>
        <begin position="369"/>
        <end position="390"/>
    </location>
</feature>
<feature type="transmembrane region" description="Helical" evidence="5">
    <location>
        <begin position="17"/>
        <end position="40"/>
    </location>
</feature>
<dbReference type="GO" id="GO:0005886">
    <property type="term" value="C:plasma membrane"/>
    <property type="evidence" value="ECO:0007669"/>
    <property type="project" value="UniProtKB-SubCell"/>
</dbReference>
<dbReference type="GO" id="GO:0022857">
    <property type="term" value="F:transmembrane transporter activity"/>
    <property type="evidence" value="ECO:0007669"/>
    <property type="project" value="InterPro"/>
</dbReference>
<comment type="subcellular location">
    <subcellularLocation>
        <location evidence="1">Cell membrane</location>
        <topology evidence="1">Multi-pass membrane protein</topology>
    </subcellularLocation>
</comment>
<protein>
    <submittedName>
        <fullName evidence="7">MFS transporter</fullName>
    </submittedName>
</protein>
<dbReference type="SUPFAM" id="SSF103473">
    <property type="entry name" value="MFS general substrate transporter"/>
    <property type="match status" value="1"/>
</dbReference>
<evidence type="ECO:0000256" key="2">
    <source>
        <dbReference type="ARBA" id="ARBA00022692"/>
    </source>
</evidence>
<gene>
    <name evidence="7" type="ORF">EFY87_18950</name>
</gene>
<feature type="transmembrane region" description="Helical" evidence="5">
    <location>
        <begin position="212"/>
        <end position="230"/>
    </location>
</feature>
<dbReference type="Pfam" id="PF07690">
    <property type="entry name" value="MFS_1"/>
    <property type="match status" value="1"/>
</dbReference>
<proteinExistence type="predicted"/>
<keyword evidence="2 5" id="KW-0812">Transmembrane</keyword>
<dbReference type="Proteomes" id="UP000271678">
    <property type="component" value="Unassembled WGS sequence"/>
</dbReference>
<organism evidence="7 8">
    <name type="scientific">Flexivirga caeni</name>
    <dbReference type="NCBI Taxonomy" id="2294115"/>
    <lineage>
        <taxon>Bacteria</taxon>
        <taxon>Bacillati</taxon>
        <taxon>Actinomycetota</taxon>
        <taxon>Actinomycetes</taxon>
        <taxon>Micrococcales</taxon>
        <taxon>Dermacoccaceae</taxon>
        <taxon>Flexivirga</taxon>
    </lineage>
</organism>
<dbReference type="PROSITE" id="PS50850">
    <property type="entry name" value="MFS"/>
    <property type="match status" value="1"/>
</dbReference>
<dbReference type="PANTHER" id="PTHR23542">
    <property type="match status" value="1"/>
</dbReference>
<keyword evidence="8" id="KW-1185">Reference proteome</keyword>
<feature type="transmembrane region" description="Helical" evidence="5">
    <location>
        <begin position="340"/>
        <end position="363"/>
    </location>
</feature>